<gene>
    <name evidence="4" type="ORF">TRFO_17241</name>
</gene>
<reference evidence="4" key="1">
    <citation type="submission" date="2016-10" db="EMBL/GenBank/DDBJ databases">
        <authorList>
            <person name="Benchimol M."/>
            <person name="Almeida L.G."/>
            <person name="Vasconcelos A.T."/>
            <person name="Perreira-Neves A."/>
            <person name="Rosa I.A."/>
            <person name="Tasca T."/>
            <person name="Bogo M.R."/>
            <person name="de Souza W."/>
        </authorList>
    </citation>
    <scope>NUCLEOTIDE SEQUENCE [LARGE SCALE GENOMIC DNA]</scope>
    <source>
        <strain evidence="4">K</strain>
    </source>
</reference>
<dbReference type="OrthoDB" id="294853at2759"/>
<dbReference type="InterPro" id="IPR032629">
    <property type="entry name" value="DCB_dom"/>
</dbReference>
<keyword evidence="5" id="KW-1185">Reference proteome</keyword>
<dbReference type="AlphaFoldDB" id="A0A1J4KPE4"/>
<dbReference type="PROSITE" id="PS50077">
    <property type="entry name" value="HEAT_REPEAT"/>
    <property type="match status" value="1"/>
</dbReference>
<accession>A0A1J4KPE4</accession>
<dbReference type="Pfam" id="PF16213">
    <property type="entry name" value="DCB"/>
    <property type="match status" value="1"/>
</dbReference>
<dbReference type="InterPro" id="IPR016024">
    <property type="entry name" value="ARM-type_fold"/>
</dbReference>
<dbReference type="GeneID" id="94834171"/>
<dbReference type="SUPFAM" id="SSF48371">
    <property type="entry name" value="ARM repeat"/>
    <property type="match status" value="1"/>
</dbReference>
<feature type="domain" description="Mon2/Sec7/BIG1-like dimerisation and cyclophilin-binding" evidence="3">
    <location>
        <begin position="6"/>
        <end position="163"/>
    </location>
</feature>
<name>A0A1J4KPE4_9EUKA</name>
<dbReference type="InterPro" id="IPR021133">
    <property type="entry name" value="HEAT_type_2"/>
</dbReference>
<evidence type="ECO:0000259" key="3">
    <source>
        <dbReference type="Pfam" id="PF16213"/>
    </source>
</evidence>
<dbReference type="EMBL" id="MLAK01000555">
    <property type="protein sequence ID" value="OHT12784.1"/>
    <property type="molecule type" value="Genomic_DNA"/>
</dbReference>
<dbReference type="RefSeq" id="XP_068365920.1">
    <property type="nucleotide sequence ID" value="XM_068499467.1"/>
</dbReference>
<evidence type="ECO:0000256" key="1">
    <source>
        <dbReference type="PROSITE-ProRule" id="PRU00103"/>
    </source>
</evidence>
<evidence type="ECO:0000256" key="2">
    <source>
        <dbReference type="SAM" id="MobiDB-lite"/>
    </source>
</evidence>
<dbReference type="Proteomes" id="UP000179807">
    <property type="component" value="Unassembled WGS sequence"/>
</dbReference>
<evidence type="ECO:0000313" key="4">
    <source>
        <dbReference type="EMBL" id="OHT12784.1"/>
    </source>
</evidence>
<proteinExistence type="predicted"/>
<sequence length="1269" mass="145584">MKPLEKLRKLQTELKKFSNARIPDAAKKHLSIAINFDINEKTILPLNPQSSIPAAFSLIVSNQKLVKSHLLLISSMIDVLEYFDNQSLQIILKSIEQVLFQMDEDISLKLLQTIPTFLIKSVFSFNIISSIFSISVSLITHENSLISTTAFASTQQMITLLFEYGKKVKVDQTTCCKIKEQQFTHPVFAESFLLLRDFSNLTQNKQPTFIHVSPFAAINEMWESILISNHKFIKMYPFLLKIIEKTLLFLINTSNNQSHNPANSSNQTKSESKVLSNNVSKNVSNKLTEKGSKNNPKSKSLINSHNISYLSATFRYFSDYFPETSCKFINQILNNNLSYVDVVFLRSVLIRRPDLCFIFDVDLLNKLFQYFYSNCDETQKKPLINASLSSIGIHTALSMDDKSKQTFIRNFSIEIAIIVISAFNSSTNNSNNNKTINHSSSVESVNKSENEPNLTENSSNENLSKNFYKNEEISKKIESTWQGILAIILKGIRLSDPLNVDIIFRAFNLLLSISSQFCINECSSILLRILCAFVAKQKLFRETLHPLENLSNALLHSNVDDLGFKKKRAIAYQMLLSLLYNSPHFFTKFYQRLFISLGMYPHASIDAQFTQKISTDELSKMCVVLCQGTPFCINFLKDVLVVNKERYEFLWPSIVEHIPKWLISPDYVDTTLNLLNEVLLHCFDESVLIVLNKSIESIHPKKKIILMNLTRQILAHSSNKIENRWGELLSVIQPYHCGNDSELLGTAFASLSIICNDHFQKLSESDMQACISSVFEFAAQRVDINIALSSLGLLWVITPFIHQISRFWKRILSETLILFNDPRSDVATCALRTFFSLLSSNTGQMPTDIYDHLIASCFIPLLMTFTSFRAESWAVQQLALLEICHCACSFWQQFESNPQFISNFWPLLIEKQQNFVMNCENQETNVAALQFYEEAFKCSKIDSTLREAILLSFIGAINHFMTHESPGSLVISRLGSFFVATLPTQKEYLTSRQLELWLGAIESIALILPSTSFVNLTAQKVIDSAFSLFPIKNEFALSIIRTLCRICSKTPCTHLRNSIFNILSKIITTKVERSNVFEIIPECSILFAFNEADSFIRLIIDFDFEITEQNCHQYFYIFNKISKNEKYNEQVKKTLIQVLPMIDNGSQIHFLNENSHDVNLLITIWNRFCNDNSFNQQFFDTCSMIILNHIFEKMKPQEDEKVILQILTFIEKSETKFEIIGDNEKCQKWHIYGVIPYLVQLLNDSREKVKTLSRQVFKIIHQDLGKLVL</sequence>
<dbReference type="VEuPathDB" id="TrichDB:TRFO_17241"/>
<evidence type="ECO:0000313" key="5">
    <source>
        <dbReference type="Proteomes" id="UP000179807"/>
    </source>
</evidence>
<feature type="region of interest" description="Disordered" evidence="2">
    <location>
        <begin position="434"/>
        <end position="461"/>
    </location>
</feature>
<feature type="repeat" description="HEAT" evidence="1">
    <location>
        <begin position="1234"/>
        <end position="1269"/>
    </location>
</feature>
<organism evidence="4 5">
    <name type="scientific">Tritrichomonas foetus</name>
    <dbReference type="NCBI Taxonomy" id="1144522"/>
    <lineage>
        <taxon>Eukaryota</taxon>
        <taxon>Metamonada</taxon>
        <taxon>Parabasalia</taxon>
        <taxon>Tritrichomonadida</taxon>
        <taxon>Tritrichomonadidae</taxon>
        <taxon>Tritrichomonas</taxon>
    </lineage>
</organism>
<comment type="caution">
    <text evidence="4">The sequence shown here is derived from an EMBL/GenBank/DDBJ whole genome shotgun (WGS) entry which is preliminary data.</text>
</comment>
<protein>
    <recommendedName>
        <fullName evidence="3">Mon2/Sec7/BIG1-like dimerisation and cyclophilin-binding domain-containing protein</fullName>
    </recommendedName>
</protein>